<evidence type="ECO:0000313" key="9">
    <source>
        <dbReference type="EMBL" id="AJD91950.1"/>
    </source>
</evidence>
<dbReference type="AlphaFoldDB" id="A0A0B5ANW0"/>
<organism evidence="9 10">
    <name type="scientific">Jeotgalibacillus malaysiensis</name>
    <dbReference type="NCBI Taxonomy" id="1508404"/>
    <lineage>
        <taxon>Bacteria</taxon>
        <taxon>Bacillati</taxon>
        <taxon>Bacillota</taxon>
        <taxon>Bacilli</taxon>
        <taxon>Bacillales</taxon>
        <taxon>Caryophanaceae</taxon>
        <taxon>Jeotgalibacillus</taxon>
    </lineage>
</organism>
<evidence type="ECO:0000256" key="8">
    <source>
        <dbReference type="SAM" id="SignalP"/>
    </source>
</evidence>
<evidence type="ECO:0000256" key="6">
    <source>
        <dbReference type="PIRNR" id="PIRNR002854"/>
    </source>
</evidence>
<dbReference type="BioCyc" id="JESP1508404:G14D9-11913-MONOMER"/>
<keyword evidence="5 6" id="KW-0449">Lipoprotein</keyword>
<dbReference type="InterPro" id="IPR004872">
    <property type="entry name" value="Lipoprotein_NlpA"/>
</dbReference>
<evidence type="ECO:0000256" key="3">
    <source>
        <dbReference type="ARBA" id="ARBA00023136"/>
    </source>
</evidence>
<dbReference type="GO" id="GO:0016020">
    <property type="term" value="C:membrane"/>
    <property type="evidence" value="ECO:0007669"/>
    <property type="project" value="UniProtKB-SubCell"/>
</dbReference>
<dbReference type="PANTHER" id="PTHR30429:SF0">
    <property type="entry name" value="METHIONINE-BINDING LIPOPROTEIN METQ"/>
    <property type="match status" value="1"/>
</dbReference>
<keyword evidence="2 8" id="KW-0732">Signal</keyword>
<feature type="signal peptide" evidence="8">
    <location>
        <begin position="1"/>
        <end position="18"/>
    </location>
</feature>
<gene>
    <name evidence="9" type="ORF">JMA_26330</name>
</gene>
<dbReference type="HOGENOM" id="CLU_067080_0_0_9"/>
<dbReference type="Proteomes" id="UP000031449">
    <property type="component" value="Chromosome"/>
</dbReference>
<accession>A0A0B5ANW0</accession>
<evidence type="ECO:0000256" key="4">
    <source>
        <dbReference type="ARBA" id="ARBA00023139"/>
    </source>
</evidence>
<dbReference type="PIRSF" id="PIRSF002854">
    <property type="entry name" value="MetQ"/>
    <property type="match status" value="1"/>
</dbReference>
<evidence type="ECO:0000256" key="5">
    <source>
        <dbReference type="ARBA" id="ARBA00023288"/>
    </source>
</evidence>
<reference evidence="9 10" key="1">
    <citation type="submission" date="2014-08" db="EMBL/GenBank/DDBJ databases">
        <title>Complete genome of a marine bacteria Jeotgalibacillus malaysiensis.</title>
        <authorList>
            <person name="Yaakop A.S."/>
            <person name="Chan K.-G."/>
            <person name="Goh K.M."/>
        </authorList>
    </citation>
    <scope>NUCLEOTIDE SEQUENCE [LARGE SCALE GENOMIC DNA]</scope>
    <source>
        <strain evidence="9 10">D5</strain>
    </source>
</reference>
<evidence type="ECO:0000256" key="1">
    <source>
        <dbReference type="ARBA" id="ARBA00004635"/>
    </source>
</evidence>
<dbReference type="KEGG" id="jeo:JMA_26330"/>
<evidence type="ECO:0000256" key="2">
    <source>
        <dbReference type="ARBA" id="ARBA00022729"/>
    </source>
</evidence>
<dbReference type="OrthoDB" id="9812878at2"/>
<keyword evidence="3" id="KW-0472">Membrane</keyword>
<dbReference type="Gene3D" id="3.40.190.10">
    <property type="entry name" value="Periplasmic binding protein-like II"/>
    <property type="match status" value="2"/>
</dbReference>
<name>A0A0B5ANW0_9BACL</name>
<feature type="lipid moiety-binding region" description="S-diacylglycerol cysteine" evidence="7">
    <location>
        <position position="20"/>
    </location>
</feature>
<keyword evidence="4" id="KW-0564">Palmitate</keyword>
<feature type="chain" id="PRO_5038882278" description="Lipoprotein" evidence="8">
    <location>
        <begin position="19"/>
        <end position="281"/>
    </location>
</feature>
<dbReference type="PANTHER" id="PTHR30429">
    <property type="entry name" value="D-METHIONINE-BINDING LIPOPROTEIN METQ"/>
    <property type="match status" value="1"/>
</dbReference>
<dbReference type="Pfam" id="PF03180">
    <property type="entry name" value="Lipoprotein_9"/>
    <property type="match status" value="1"/>
</dbReference>
<dbReference type="SUPFAM" id="SSF53850">
    <property type="entry name" value="Periplasmic binding protein-like II"/>
    <property type="match status" value="1"/>
</dbReference>
<dbReference type="EMBL" id="CP009416">
    <property type="protein sequence ID" value="AJD91950.1"/>
    <property type="molecule type" value="Genomic_DNA"/>
</dbReference>
<comment type="subcellular location">
    <subcellularLocation>
        <location evidence="1">Membrane</location>
        <topology evidence="1">Lipid-anchor</topology>
    </subcellularLocation>
</comment>
<comment type="similarity">
    <text evidence="6">Belongs to the nlpA lipoprotein family.</text>
</comment>
<keyword evidence="10" id="KW-1185">Reference proteome</keyword>
<evidence type="ECO:0000256" key="7">
    <source>
        <dbReference type="PIRSR" id="PIRSR002854-1"/>
    </source>
</evidence>
<sequence>MKKFVVGTFAATSIFALAACGSDNAEEGIGTSEDGEPVELTVGASNVPHAEILEQAQPLLEEEGVNLQIETYQDYILPNQDLDSGEIDANYFQHVPYLESQIAEHGYDFANAGGIHIEPIGVYSQEHESLEDLPDGAEILMSNSVADHGRILTMLEAQGLITLDPEVEKTEAEVSDIVENPKNLQFEADYEAALLVQLYENGEGDAVLINSNYAIDAGINPLEDSIALEDSDSPYVNVIAVNSGEEDNEAVQKLVEVLTSEEIQDFILEEWGGAVVPVDAE</sequence>
<dbReference type="STRING" id="1508404.JMA_26330"/>
<protein>
    <recommendedName>
        <fullName evidence="6">Lipoprotein</fullName>
    </recommendedName>
</protein>
<proteinExistence type="inferred from homology"/>
<dbReference type="PROSITE" id="PS51257">
    <property type="entry name" value="PROKAR_LIPOPROTEIN"/>
    <property type="match status" value="1"/>
</dbReference>
<evidence type="ECO:0000313" key="10">
    <source>
        <dbReference type="Proteomes" id="UP000031449"/>
    </source>
</evidence>